<evidence type="ECO:0000259" key="5">
    <source>
        <dbReference type="PROSITE" id="PS50048"/>
    </source>
</evidence>
<dbReference type="GO" id="GO:0005634">
    <property type="term" value="C:nucleus"/>
    <property type="evidence" value="ECO:0007669"/>
    <property type="project" value="UniProtKB-SubCell"/>
</dbReference>
<gene>
    <name evidence="6" type="ORF">CONCODRAFT_87607</name>
</gene>
<keyword evidence="4" id="KW-0539">Nucleus</keyword>
<evidence type="ECO:0000313" key="6">
    <source>
        <dbReference type="EMBL" id="KXN66067.1"/>
    </source>
</evidence>
<evidence type="ECO:0000256" key="2">
    <source>
        <dbReference type="ARBA" id="ARBA00022723"/>
    </source>
</evidence>
<dbReference type="GO" id="GO:0000981">
    <property type="term" value="F:DNA-binding transcription factor activity, RNA polymerase II-specific"/>
    <property type="evidence" value="ECO:0007669"/>
    <property type="project" value="InterPro"/>
</dbReference>
<dbReference type="OrthoDB" id="39175at2759"/>
<dbReference type="GO" id="GO:0008270">
    <property type="term" value="F:zinc ion binding"/>
    <property type="evidence" value="ECO:0007669"/>
    <property type="project" value="InterPro"/>
</dbReference>
<name>A0A137NTE1_CONC2</name>
<evidence type="ECO:0000256" key="3">
    <source>
        <dbReference type="ARBA" id="ARBA00023125"/>
    </source>
</evidence>
<comment type="subcellular location">
    <subcellularLocation>
        <location evidence="1">Nucleus</location>
    </subcellularLocation>
</comment>
<dbReference type="PROSITE" id="PS50048">
    <property type="entry name" value="ZN2_CY6_FUNGAL_2"/>
    <property type="match status" value="1"/>
</dbReference>
<organism evidence="6 7">
    <name type="scientific">Conidiobolus coronatus (strain ATCC 28846 / CBS 209.66 / NRRL 28638)</name>
    <name type="common">Delacroixia coronata</name>
    <dbReference type="NCBI Taxonomy" id="796925"/>
    <lineage>
        <taxon>Eukaryota</taxon>
        <taxon>Fungi</taxon>
        <taxon>Fungi incertae sedis</taxon>
        <taxon>Zoopagomycota</taxon>
        <taxon>Entomophthoromycotina</taxon>
        <taxon>Entomophthoromycetes</taxon>
        <taxon>Entomophthorales</taxon>
        <taxon>Ancylistaceae</taxon>
        <taxon>Conidiobolus</taxon>
    </lineage>
</organism>
<keyword evidence="7" id="KW-1185">Reference proteome</keyword>
<feature type="domain" description="Zn(2)-C6 fungal-type" evidence="5">
    <location>
        <begin position="25"/>
        <end position="54"/>
    </location>
</feature>
<dbReference type="PANTHER" id="PTHR46910">
    <property type="entry name" value="TRANSCRIPTION FACTOR PDR1"/>
    <property type="match status" value="1"/>
</dbReference>
<dbReference type="CDD" id="cd12148">
    <property type="entry name" value="fungal_TF_MHR"/>
    <property type="match status" value="1"/>
</dbReference>
<dbReference type="SMART" id="SM00066">
    <property type="entry name" value="GAL4"/>
    <property type="match status" value="1"/>
</dbReference>
<accession>A0A137NTE1</accession>
<dbReference type="Gene3D" id="4.10.240.10">
    <property type="entry name" value="Zn(2)-C6 fungal-type DNA-binding domain"/>
    <property type="match status" value="1"/>
</dbReference>
<protein>
    <recommendedName>
        <fullName evidence="5">Zn(2)-C6 fungal-type domain-containing protein</fullName>
    </recommendedName>
</protein>
<evidence type="ECO:0000256" key="1">
    <source>
        <dbReference type="ARBA" id="ARBA00004123"/>
    </source>
</evidence>
<proteinExistence type="predicted"/>
<dbReference type="GO" id="GO:0006351">
    <property type="term" value="P:DNA-templated transcription"/>
    <property type="evidence" value="ECO:0007669"/>
    <property type="project" value="InterPro"/>
</dbReference>
<dbReference type="GO" id="GO:0003677">
    <property type="term" value="F:DNA binding"/>
    <property type="evidence" value="ECO:0007669"/>
    <property type="project" value="UniProtKB-KW"/>
</dbReference>
<dbReference type="Pfam" id="PF00172">
    <property type="entry name" value="Zn_clus"/>
    <property type="match status" value="1"/>
</dbReference>
<dbReference type="EMBL" id="KQ964771">
    <property type="protein sequence ID" value="KXN66067.1"/>
    <property type="molecule type" value="Genomic_DNA"/>
</dbReference>
<keyword evidence="2" id="KW-0479">Metal-binding</keyword>
<dbReference type="InterPro" id="IPR036864">
    <property type="entry name" value="Zn2-C6_fun-type_DNA-bd_sf"/>
</dbReference>
<dbReference type="Pfam" id="PF04082">
    <property type="entry name" value="Fungal_trans"/>
    <property type="match status" value="1"/>
</dbReference>
<dbReference type="SUPFAM" id="SSF57701">
    <property type="entry name" value="Zn2/Cys6 DNA-binding domain"/>
    <property type="match status" value="1"/>
</dbReference>
<keyword evidence="3" id="KW-0238">DNA-binding</keyword>
<dbReference type="Proteomes" id="UP000070444">
    <property type="component" value="Unassembled WGS sequence"/>
</dbReference>
<dbReference type="PANTHER" id="PTHR46910:SF3">
    <property type="entry name" value="HALOTOLERANCE PROTEIN 9-RELATED"/>
    <property type="match status" value="1"/>
</dbReference>
<dbReference type="AlphaFoldDB" id="A0A137NTE1"/>
<reference evidence="6 7" key="1">
    <citation type="journal article" date="2015" name="Genome Biol. Evol.">
        <title>Phylogenomic analyses indicate that early fungi evolved digesting cell walls of algal ancestors of land plants.</title>
        <authorList>
            <person name="Chang Y."/>
            <person name="Wang S."/>
            <person name="Sekimoto S."/>
            <person name="Aerts A.L."/>
            <person name="Choi C."/>
            <person name="Clum A."/>
            <person name="LaButti K.M."/>
            <person name="Lindquist E.A."/>
            <person name="Yee Ngan C."/>
            <person name="Ohm R.A."/>
            <person name="Salamov A.A."/>
            <person name="Grigoriev I.V."/>
            <person name="Spatafora J.W."/>
            <person name="Berbee M.L."/>
        </authorList>
    </citation>
    <scope>NUCLEOTIDE SEQUENCE [LARGE SCALE GENOMIC DNA]</scope>
    <source>
        <strain evidence="6 7">NRRL 28638</strain>
    </source>
</reference>
<dbReference type="InterPro" id="IPR007219">
    <property type="entry name" value="XnlR_reg_dom"/>
</dbReference>
<dbReference type="STRING" id="796925.A0A137NTE1"/>
<dbReference type="InterPro" id="IPR001138">
    <property type="entry name" value="Zn2Cys6_DnaBD"/>
</dbReference>
<dbReference type="PROSITE" id="PS00463">
    <property type="entry name" value="ZN2_CY6_FUNGAL_1"/>
    <property type="match status" value="1"/>
</dbReference>
<sequence>MMVTPQSLSPSPLPLPAPAKKRSMACDFCRLRKIGCDKGFPCVKCIQAETPCTYGVLGSAKARPNHKKYLEYGNRNQFLNTKLEESINTAHSQQLTRLPYIARPCRSMPQIQFQNEFLPSSFKYVLTKDTALKSSLADNPNLVVAAFLPYPSVSSTVYIMMNEQEGGQLPKYNEQHLQPITIRNRRDPSKVKAKTLDQLYKHGGFSTILGESIQQSQLVRQLVGLFFYHVSPLYPMLTQKYIYDMLESSQLDMDQALLINVLCLRGVDFYTFSTLISPLRQYFYYTVDQFIKLLQFRPSLATLQSLLITSIYRPPLTEERVPVFNTLNLYHQSVSMAWAMGIHQKNPKLSKITNELRNRALSCLFISDQQYSHTLGFPSLFKLENVAHFSLPEYIPELDDGLPFSNYVRSEFPNPVEQVSFFRSLVEFKLMVTRFPSLTNHYSHLSPNMSKTALFDATVTEEHRNNPEYLRFWDETQYAEMDLHMWYYNAVQSFRPQTSFNETLICVPDHRNYLECALLIRYLSMIILLNRPHLNQSMNFRPEFIQPHFETISLEAFIALPPSDKVNLAACLGTQALLKHRQAFILKSLHYYWGCLFNFMLIHLRNIKLLKNQPLIELVKMNFDHLLNFVAEGSQKWLIAAGLNQYIQQLALSI</sequence>
<evidence type="ECO:0000313" key="7">
    <source>
        <dbReference type="Proteomes" id="UP000070444"/>
    </source>
</evidence>
<dbReference type="InterPro" id="IPR050987">
    <property type="entry name" value="AtrR-like"/>
</dbReference>
<dbReference type="CDD" id="cd00067">
    <property type="entry name" value="GAL4"/>
    <property type="match status" value="1"/>
</dbReference>
<evidence type="ECO:0000256" key="4">
    <source>
        <dbReference type="ARBA" id="ARBA00023242"/>
    </source>
</evidence>